<dbReference type="PROSITE" id="PS50082">
    <property type="entry name" value="WD_REPEATS_2"/>
    <property type="match status" value="2"/>
</dbReference>
<dbReference type="PANTHER" id="PTHR19920">
    <property type="entry name" value="WD40 PROTEIN CIAO1"/>
    <property type="match status" value="1"/>
</dbReference>
<keyword evidence="3" id="KW-1185">Reference proteome</keyword>
<reference evidence="2" key="1">
    <citation type="submission" date="2021-01" db="EMBL/GenBank/DDBJ databases">
        <authorList>
            <consortium name="Genoscope - CEA"/>
            <person name="William W."/>
        </authorList>
    </citation>
    <scope>NUCLEOTIDE SEQUENCE</scope>
</reference>
<dbReference type="InterPro" id="IPR001680">
    <property type="entry name" value="WD40_rpt"/>
</dbReference>
<dbReference type="OrthoDB" id="71437at2759"/>
<proteinExistence type="predicted"/>
<evidence type="ECO:0000256" key="1">
    <source>
        <dbReference type="PROSITE-ProRule" id="PRU00221"/>
    </source>
</evidence>
<dbReference type="Proteomes" id="UP000689195">
    <property type="component" value="Unassembled WGS sequence"/>
</dbReference>
<evidence type="ECO:0000313" key="3">
    <source>
        <dbReference type="Proteomes" id="UP000689195"/>
    </source>
</evidence>
<evidence type="ECO:0000313" key="2">
    <source>
        <dbReference type="EMBL" id="CAD8133731.1"/>
    </source>
</evidence>
<dbReference type="AlphaFoldDB" id="A0A8S1RXE7"/>
<dbReference type="PROSITE" id="PS50294">
    <property type="entry name" value="WD_REPEATS_REGION"/>
    <property type="match status" value="2"/>
</dbReference>
<name>A0A8S1RXE7_9CILI</name>
<dbReference type="PANTHER" id="PTHR19920:SF0">
    <property type="entry name" value="CYTOSOLIC IRON-SULFUR PROTEIN ASSEMBLY PROTEIN CIAO1-RELATED"/>
    <property type="match status" value="1"/>
</dbReference>
<accession>A0A8S1RXE7</accession>
<protein>
    <recommendedName>
        <fullName evidence="4">WD40-repeat-containing domain</fullName>
    </recommendedName>
</protein>
<dbReference type="FunFam" id="2.130.10.10:FF:001434">
    <property type="entry name" value="Uncharacterized protein"/>
    <property type="match status" value="1"/>
</dbReference>
<dbReference type="Pfam" id="PF00400">
    <property type="entry name" value="WD40"/>
    <property type="match status" value="3"/>
</dbReference>
<keyword evidence="1" id="KW-0853">WD repeat</keyword>
<feature type="repeat" description="WD" evidence="1">
    <location>
        <begin position="517"/>
        <end position="551"/>
    </location>
</feature>
<comment type="caution">
    <text evidence="2">The sequence shown here is derived from an EMBL/GenBank/DDBJ whole genome shotgun (WGS) entry which is preliminary data.</text>
</comment>
<feature type="repeat" description="WD" evidence="1">
    <location>
        <begin position="562"/>
        <end position="593"/>
    </location>
</feature>
<dbReference type="SMART" id="SM00320">
    <property type="entry name" value="WD40"/>
    <property type="match status" value="4"/>
</dbReference>
<organism evidence="2 3">
    <name type="scientific">Paramecium pentaurelia</name>
    <dbReference type="NCBI Taxonomy" id="43138"/>
    <lineage>
        <taxon>Eukaryota</taxon>
        <taxon>Sar</taxon>
        <taxon>Alveolata</taxon>
        <taxon>Ciliophora</taxon>
        <taxon>Intramacronucleata</taxon>
        <taxon>Oligohymenophorea</taxon>
        <taxon>Peniculida</taxon>
        <taxon>Parameciidae</taxon>
        <taxon>Paramecium</taxon>
    </lineage>
</organism>
<dbReference type="GO" id="GO:0097361">
    <property type="term" value="C:cytosolic [4Fe-4S] assembly targeting complex"/>
    <property type="evidence" value="ECO:0007669"/>
    <property type="project" value="TreeGrafter"/>
</dbReference>
<evidence type="ECO:0008006" key="4">
    <source>
        <dbReference type="Google" id="ProtNLM"/>
    </source>
</evidence>
<gene>
    <name evidence="2" type="ORF">PPENT_87.1.T0020579</name>
</gene>
<dbReference type="GO" id="GO:0016226">
    <property type="term" value="P:iron-sulfur cluster assembly"/>
    <property type="evidence" value="ECO:0007669"/>
    <property type="project" value="TreeGrafter"/>
</dbReference>
<sequence length="781" mass="92149">MNQKLGQQSSINNNENILETNEKQQDLENKRLCTNCNVKIKKQNVKHDYVQISQIKQTKQFIQSDRSTQLQTKLQCLNNLNDSVEQLRNFYTQQIEQISQSIKSWSQELKDEEDVFINKLQSDELIDFPLFIQFIKEQEYAQNKDQINRIKKINRLIMDLKETDLVKKCQGLLENYIYNPIKLESYNIKENNNIDEELNLLCEDHNKQITLFDLSVERSNQKRIGCLDCLDGTINQYTSFKKAQIMWQQVQQKRIEKMNNHVEILKIKLKSIKEYFQAIQKGFNSAIDNATIKFNSNYEDYTLQVNQKISNLVNISWQSMTKEQIIMIAQDLCQINQSYIQEDPLLEEYNIKENLVYEIAKDTMKSLQELQATFFDQIIYLISKQQEKNINNSLQLNQQSTNIIASQSTEIIDQLNLNSIVFEHKQQEQQLSIQIKKENKNTQDQQQQLSEAISNKDKQQQFKSFTYKFLEKNSIKQNEFCRAIAFNKDCTLVVAGCNNLIKVFEFKQIKLKQIQLLSEHQNDVHTLYFMKKSTQFISGSADKQIIIWSLNVNKEWVCQQKLIGHTHYIRCMILNDIENLIISGSPDKTIKFWVKKNEWQCQQTITDHTSWISGLSLNEQQNRVISSGGDKLILIMEQSQKDQMWIIIQKIIVEQYGDRICFINNDLFTFQPYSQDTMHVYKKNNNNHQYSKLKEIDVKGGSSGDSYLFPQQFIKTKSLLVNKNGQNINIIRQKGDSDFINEHMIDFETYYLFGQMSDDGEYLMTWDNKSTEIQIRRYDEL</sequence>
<dbReference type="EMBL" id="CAJJDO010000002">
    <property type="protein sequence ID" value="CAD8133731.1"/>
    <property type="molecule type" value="Genomic_DNA"/>
</dbReference>